<evidence type="ECO:0000313" key="1">
    <source>
        <dbReference type="EMBL" id="RMX55252.1"/>
    </source>
</evidence>
<organism evidence="1 2">
    <name type="scientific">Pocillopora damicornis</name>
    <name type="common">Cauliflower coral</name>
    <name type="synonym">Millepora damicornis</name>
    <dbReference type="NCBI Taxonomy" id="46731"/>
    <lineage>
        <taxon>Eukaryota</taxon>
        <taxon>Metazoa</taxon>
        <taxon>Cnidaria</taxon>
        <taxon>Anthozoa</taxon>
        <taxon>Hexacorallia</taxon>
        <taxon>Scleractinia</taxon>
        <taxon>Astrocoeniina</taxon>
        <taxon>Pocilloporidae</taxon>
        <taxon>Pocillopora</taxon>
    </lineage>
</organism>
<dbReference type="AlphaFoldDB" id="A0A3M6UNN9"/>
<accession>A0A3M6UNN9</accession>
<proteinExistence type="predicted"/>
<feature type="non-terminal residue" evidence="1">
    <location>
        <position position="106"/>
    </location>
</feature>
<evidence type="ECO:0000313" key="2">
    <source>
        <dbReference type="Proteomes" id="UP000275408"/>
    </source>
</evidence>
<sequence length="106" mass="12414">SYRNPAKSRLTETADHFIAAKRLFKLAIPATKWNTLDDEIASKISKNNAGKPWVWLQNIREHYTGTTSEQKYHKQTKPPFHREKPLCVLLPLALIFWHERGRIYEG</sequence>
<feature type="non-terminal residue" evidence="1">
    <location>
        <position position="1"/>
    </location>
</feature>
<comment type="caution">
    <text evidence="1">The sequence shown here is derived from an EMBL/GenBank/DDBJ whole genome shotgun (WGS) entry which is preliminary data.</text>
</comment>
<name>A0A3M6UNN9_POCDA</name>
<keyword evidence="2" id="KW-1185">Reference proteome</keyword>
<reference evidence="1 2" key="1">
    <citation type="journal article" date="2018" name="Sci. Rep.">
        <title>Comparative analysis of the Pocillopora damicornis genome highlights role of immune system in coral evolution.</title>
        <authorList>
            <person name="Cunning R."/>
            <person name="Bay R.A."/>
            <person name="Gillette P."/>
            <person name="Baker A.C."/>
            <person name="Traylor-Knowles N."/>
        </authorList>
    </citation>
    <scope>NUCLEOTIDE SEQUENCE [LARGE SCALE GENOMIC DNA]</scope>
    <source>
        <strain evidence="1">RSMAS</strain>
        <tissue evidence="1">Whole animal</tissue>
    </source>
</reference>
<gene>
    <name evidence="1" type="ORF">pdam_00021350</name>
</gene>
<protein>
    <submittedName>
        <fullName evidence="1">Uncharacterized protein</fullName>
    </submittedName>
</protein>
<dbReference type="EMBL" id="RCHS01001097">
    <property type="protein sequence ID" value="RMX55252.1"/>
    <property type="molecule type" value="Genomic_DNA"/>
</dbReference>
<dbReference type="Proteomes" id="UP000275408">
    <property type="component" value="Unassembled WGS sequence"/>
</dbReference>